<name>A0ABM8ZU04_9VIBR</name>
<protein>
    <recommendedName>
        <fullName evidence="4">Lipoprotein</fullName>
    </recommendedName>
</protein>
<gene>
    <name evidence="2" type="ORF">VST7929_01673</name>
</gene>
<dbReference type="InterPro" id="IPR011990">
    <property type="entry name" value="TPR-like_helical_dom_sf"/>
</dbReference>
<evidence type="ECO:0000256" key="1">
    <source>
        <dbReference type="PROSITE-ProRule" id="PRU00339"/>
    </source>
</evidence>
<sequence>MLAAFLTGCAGLSAHNLFSHYSQAMQPARQAILYQSPQAAYALLPDQPAGPMLGDFEQGRVALQAGDLDLSFTAFNQAAALLSTWRQEAKYQLSEGANTLGSLLTNDNMRSYQPADYEQVMVHYYLMLHYLQARDLQGALVEVRRANLRQDYAKRMRAAELQAAQKEANQQGLSMNVGALLARYPDSQSLSAVQNGAVFYLSALLYQAAGQLDDAYIDLQRALAVAPNNKMLAAQAMVLAKRLHRQDDLRLLEQRYGQAPRWSSTQGQLVVLDEQGLVAAPHPWQLPLAIYDSQGYGAIYQLTLPYYPNAQGPLPQGEVLLNQHRLALSPLVSLSKMAVQQLSEAMPGIVLRQALRIYAKDQLRRVASDEGEEVGNLLANIFNVLTDQADTRSWQTLPDQIGMSVVALDPGMHTLAWQGYSISVEIKPGQRTLVWLSRQGQSLQYWQGQLGEF</sequence>
<dbReference type="Gene3D" id="1.25.40.10">
    <property type="entry name" value="Tetratricopeptide repeat domain"/>
    <property type="match status" value="1"/>
</dbReference>
<dbReference type="SUPFAM" id="SSF48452">
    <property type="entry name" value="TPR-like"/>
    <property type="match status" value="1"/>
</dbReference>
<reference evidence="2" key="1">
    <citation type="submission" date="2021-11" db="EMBL/GenBank/DDBJ databases">
        <authorList>
            <person name="Rodrigo-Torres L."/>
            <person name="Arahal R. D."/>
            <person name="Lucena T."/>
        </authorList>
    </citation>
    <scope>NUCLEOTIDE SEQUENCE</scope>
    <source>
        <strain evidence="2">CECT 7929</strain>
    </source>
</reference>
<dbReference type="PROSITE" id="PS50005">
    <property type="entry name" value="TPR"/>
    <property type="match status" value="1"/>
</dbReference>
<evidence type="ECO:0000313" key="3">
    <source>
        <dbReference type="Proteomes" id="UP000838672"/>
    </source>
</evidence>
<dbReference type="RefSeq" id="WP_237466216.1">
    <property type="nucleotide sequence ID" value="NZ_CAKLDI010000001.1"/>
</dbReference>
<dbReference type="InterPro" id="IPR019734">
    <property type="entry name" value="TPR_rpt"/>
</dbReference>
<accession>A0ABM8ZU04</accession>
<comment type="caution">
    <text evidence="2">The sequence shown here is derived from an EMBL/GenBank/DDBJ whole genome shotgun (WGS) entry which is preliminary data.</text>
</comment>
<evidence type="ECO:0008006" key="4">
    <source>
        <dbReference type="Google" id="ProtNLM"/>
    </source>
</evidence>
<evidence type="ECO:0000313" key="2">
    <source>
        <dbReference type="EMBL" id="CAH0533798.1"/>
    </source>
</evidence>
<feature type="repeat" description="TPR" evidence="1">
    <location>
        <begin position="196"/>
        <end position="229"/>
    </location>
</feature>
<keyword evidence="1" id="KW-0802">TPR repeat</keyword>
<proteinExistence type="predicted"/>
<dbReference type="EMBL" id="CAKLDI010000001">
    <property type="protein sequence ID" value="CAH0533798.1"/>
    <property type="molecule type" value="Genomic_DNA"/>
</dbReference>
<keyword evidence="3" id="KW-1185">Reference proteome</keyword>
<organism evidence="2 3">
    <name type="scientific">Vibrio stylophorae</name>
    <dbReference type="NCBI Taxonomy" id="659351"/>
    <lineage>
        <taxon>Bacteria</taxon>
        <taxon>Pseudomonadati</taxon>
        <taxon>Pseudomonadota</taxon>
        <taxon>Gammaproteobacteria</taxon>
        <taxon>Vibrionales</taxon>
        <taxon>Vibrionaceae</taxon>
        <taxon>Vibrio</taxon>
    </lineage>
</organism>
<dbReference type="Proteomes" id="UP000838672">
    <property type="component" value="Unassembled WGS sequence"/>
</dbReference>